<comment type="caution">
    <text evidence="1">The sequence shown here is derived from an EMBL/GenBank/DDBJ whole genome shotgun (WGS) entry which is preliminary data.</text>
</comment>
<gene>
    <name evidence="1" type="ORF">ABIF63_004814</name>
</gene>
<sequence length="74" mass="7937">MAVDQDARALERELRRIFESYGVSLVHIEGVDHVGICSTRQVGDKGGAYVPSMPSRSAAVALPTLAADILEALR</sequence>
<name>A0ABV2RUV7_BRAJP</name>
<organism evidence="1 2">
    <name type="scientific">Bradyrhizobium japonicum</name>
    <dbReference type="NCBI Taxonomy" id="375"/>
    <lineage>
        <taxon>Bacteria</taxon>
        <taxon>Pseudomonadati</taxon>
        <taxon>Pseudomonadota</taxon>
        <taxon>Alphaproteobacteria</taxon>
        <taxon>Hyphomicrobiales</taxon>
        <taxon>Nitrobacteraceae</taxon>
        <taxon>Bradyrhizobium</taxon>
    </lineage>
</organism>
<accession>A0ABV2RUV7</accession>
<keyword evidence="2" id="KW-1185">Reference proteome</keyword>
<dbReference type="Proteomes" id="UP001549291">
    <property type="component" value="Unassembled WGS sequence"/>
</dbReference>
<evidence type="ECO:0000313" key="1">
    <source>
        <dbReference type="EMBL" id="MET4720708.1"/>
    </source>
</evidence>
<evidence type="ECO:0000313" key="2">
    <source>
        <dbReference type="Proteomes" id="UP001549291"/>
    </source>
</evidence>
<proteinExistence type="predicted"/>
<reference evidence="1 2" key="1">
    <citation type="submission" date="2024-06" db="EMBL/GenBank/DDBJ databases">
        <title>Genomic Encyclopedia of Type Strains, Phase V (KMG-V): Genome sequencing to study the core and pangenomes of soil and plant-associated prokaryotes.</title>
        <authorList>
            <person name="Whitman W."/>
        </authorList>
    </citation>
    <scope>NUCLEOTIDE SEQUENCE [LARGE SCALE GENOMIC DNA]</scope>
    <source>
        <strain evidence="1 2">USDA 160</strain>
    </source>
</reference>
<protein>
    <submittedName>
        <fullName evidence="1">Uncharacterized protein</fullName>
    </submittedName>
</protein>
<dbReference type="EMBL" id="JBEPTQ010000002">
    <property type="protein sequence ID" value="MET4720708.1"/>
    <property type="molecule type" value="Genomic_DNA"/>
</dbReference>
<dbReference type="RefSeq" id="WP_248888470.1">
    <property type="nucleotide sequence ID" value="NZ_CP066351.1"/>
</dbReference>